<dbReference type="EMBL" id="CAACVG010000900">
    <property type="protein sequence ID" value="VEN34667.1"/>
    <property type="molecule type" value="Genomic_DNA"/>
</dbReference>
<keyword evidence="3" id="KW-1185">Reference proteome</keyword>
<dbReference type="AlphaFoldDB" id="A0A653BGG0"/>
<feature type="non-terminal residue" evidence="2">
    <location>
        <position position="1"/>
    </location>
</feature>
<dbReference type="Proteomes" id="UP000410492">
    <property type="component" value="Unassembled WGS sequence"/>
</dbReference>
<evidence type="ECO:0000313" key="2">
    <source>
        <dbReference type="EMBL" id="VEN34667.1"/>
    </source>
</evidence>
<name>A0A653BGG0_CALMS</name>
<evidence type="ECO:0000256" key="1">
    <source>
        <dbReference type="SAM" id="SignalP"/>
    </source>
</evidence>
<feature type="signal peptide" evidence="1">
    <location>
        <begin position="1"/>
        <end position="24"/>
    </location>
</feature>
<organism evidence="2 3">
    <name type="scientific">Callosobruchus maculatus</name>
    <name type="common">Southern cowpea weevil</name>
    <name type="synonym">Pulse bruchid</name>
    <dbReference type="NCBI Taxonomy" id="64391"/>
    <lineage>
        <taxon>Eukaryota</taxon>
        <taxon>Metazoa</taxon>
        <taxon>Ecdysozoa</taxon>
        <taxon>Arthropoda</taxon>
        <taxon>Hexapoda</taxon>
        <taxon>Insecta</taxon>
        <taxon>Pterygota</taxon>
        <taxon>Neoptera</taxon>
        <taxon>Endopterygota</taxon>
        <taxon>Coleoptera</taxon>
        <taxon>Polyphaga</taxon>
        <taxon>Cucujiformia</taxon>
        <taxon>Chrysomeloidea</taxon>
        <taxon>Chrysomelidae</taxon>
        <taxon>Bruchinae</taxon>
        <taxon>Bruchini</taxon>
        <taxon>Callosobruchus</taxon>
    </lineage>
</organism>
<protein>
    <submittedName>
        <fullName evidence="2">Uncharacterized protein</fullName>
    </submittedName>
</protein>
<accession>A0A653BGG0</accession>
<gene>
    <name evidence="2" type="ORF">CALMAC_LOCUS792</name>
</gene>
<reference evidence="2 3" key="1">
    <citation type="submission" date="2019-01" db="EMBL/GenBank/DDBJ databases">
        <authorList>
            <person name="Sayadi A."/>
        </authorList>
    </citation>
    <scope>NUCLEOTIDE SEQUENCE [LARGE SCALE GENOMIC DNA]</scope>
</reference>
<sequence length="105" mass="11705">LFPWGENDILIFLILAAGPLEVRSVDETGLIKCHYLCVNFGTNFILGNYFLGGENDILIFLILAAGPLEVRSVDETGLIKCHYLCVNFGINFILGNYFLGVKMIF</sequence>
<proteinExistence type="predicted"/>
<keyword evidence="1" id="KW-0732">Signal</keyword>
<evidence type="ECO:0000313" key="3">
    <source>
        <dbReference type="Proteomes" id="UP000410492"/>
    </source>
</evidence>
<feature type="chain" id="PRO_5025030207" evidence="1">
    <location>
        <begin position="25"/>
        <end position="105"/>
    </location>
</feature>